<comment type="catalytic activity">
    <reaction evidence="4">
        <text>L-cysteine + L-glutamate + ATP = gamma-L-glutamyl-L-cysteine + ADP + phosphate + H(+)</text>
        <dbReference type="Rhea" id="RHEA:13285"/>
        <dbReference type="ChEBI" id="CHEBI:15378"/>
        <dbReference type="ChEBI" id="CHEBI:29985"/>
        <dbReference type="ChEBI" id="CHEBI:30616"/>
        <dbReference type="ChEBI" id="CHEBI:35235"/>
        <dbReference type="ChEBI" id="CHEBI:43474"/>
        <dbReference type="ChEBI" id="CHEBI:58173"/>
        <dbReference type="ChEBI" id="CHEBI:456216"/>
        <dbReference type="EC" id="6.3.2.2"/>
    </reaction>
</comment>
<dbReference type="GO" id="GO:0005524">
    <property type="term" value="F:ATP binding"/>
    <property type="evidence" value="ECO:0007669"/>
    <property type="project" value="UniProtKB-KW"/>
</dbReference>
<protein>
    <recommendedName>
        <fullName evidence="4">Putative glutamate--cysteine ligase 2</fullName>
        <ecNumber evidence="4">6.3.2.2</ecNumber>
    </recommendedName>
    <alternativeName>
        <fullName evidence="4">Gamma-glutamylcysteine synthetase 2</fullName>
        <shortName evidence="4">GCS 2</shortName>
        <shortName evidence="4">Gamma-GCS 2</shortName>
    </alternativeName>
</protein>
<gene>
    <name evidence="5" type="ORF">HK439_10155</name>
</gene>
<comment type="similarity">
    <text evidence="4">Belongs to the glutamate--cysteine ligase type 2 family. YbdK subfamily.</text>
</comment>
<accession>A0A926NSK1</accession>
<evidence type="ECO:0000313" key="5">
    <source>
        <dbReference type="EMBL" id="MBD1546627.1"/>
    </source>
</evidence>
<reference evidence="5" key="1">
    <citation type="submission" date="2020-05" db="EMBL/GenBank/DDBJ databases">
        <title>Identification of trans-AT polyketide cluster in two marine bacteria, producers of a novel glutaramide-containing polyketide sesbanimide D and analogs.</title>
        <authorList>
            <person name="Kacar D."/>
            <person name="Rodriguez P."/>
            <person name="Canedo L."/>
            <person name="Gonzalez E."/>
            <person name="Galan B."/>
            <person name="De La Calle F."/>
            <person name="Garcia J.L."/>
        </authorList>
    </citation>
    <scope>NUCLEOTIDE SEQUENCE</scope>
    <source>
        <strain evidence="5">PHM038</strain>
    </source>
</reference>
<proteinExistence type="inferred from homology"/>
<dbReference type="Gene3D" id="3.30.590.20">
    <property type="match status" value="1"/>
</dbReference>
<dbReference type="PANTHER" id="PTHR36510:SF1">
    <property type="entry name" value="GLUTAMATE--CYSTEINE LIGASE 2-RELATED"/>
    <property type="match status" value="1"/>
</dbReference>
<evidence type="ECO:0000256" key="4">
    <source>
        <dbReference type="HAMAP-Rule" id="MF_01609"/>
    </source>
</evidence>
<dbReference type="GO" id="GO:0004357">
    <property type="term" value="F:glutamate-cysteine ligase activity"/>
    <property type="evidence" value="ECO:0007669"/>
    <property type="project" value="UniProtKB-EC"/>
</dbReference>
<dbReference type="InterPro" id="IPR011793">
    <property type="entry name" value="YbdK"/>
</dbReference>
<dbReference type="SUPFAM" id="SSF55931">
    <property type="entry name" value="Glutamine synthetase/guanido kinase"/>
    <property type="match status" value="1"/>
</dbReference>
<dbReference type="NCBIfam" id="NF010039">
    <property type="entry name" value="PRK13515.1"/>
    <property type="match status" value="1"/>
</dbReference>
<dbReference type="Proteomes" id="UP000598467">
    <property type="component" value="Unassembled WGS sequence"/>
</dbReference>
<evidence type="ECO:0000256" key="2">
    <source>
        <dbReference type="ARBA" id="ARBA00022741"/>
    </source>
</evidence>
<dbReference type="GO" id="GO:0042398">
    <property type="term" value="P:modified amino acid biosynthetic process"/>
    <property type="evidence" value="ECO:0007669"/>
    <property type="project" value="InterPro"/>
</dbReference>
<evidence type="ECO:0000313" key="6">
    <source>
        <dbReference type="Proteomes" id="UP000598467"/>
    </source>
</evidence>
<comment type="caution">
    <text evidence="5">The sequence shown here is derived from an EMBL/GenBank/DDBJ whole genome shotgun (WGS) entry which is preliminary data.</text>
</comment>
<dbReference type="InterPro" id="IPR050141">
    <property type="entry name" value="GCL_type2/YbdK_subfam"/>
</dbReference>
<sequence>MIEPQFTLGIEEEYLLVDRGSRDLASAPPAELFADCEAALEGRVSPEFLRCQIEVGTPVCASLDEARQELRFLRRTIAEKAHPYGLAPIAASTHPFAEWMRQPHTDKDRYNDIAKAMQVVADRLLICGMHVHVGIEDEELRIDLFNQIAYFLPHLLALSTSSPFWRGRNTGLKSYRMAVFNELPRTGLPETFESFSDYQRTINVLIKAGVIEDGTKIWWDLRPSARFPTLEMRITDLCTRLEDAIAIAALFRCLCRMLYRLRRSNMRWRTYSRFLIAENRWLAERHGTGADLIDYGRGTLMPYGELIEEMIDLLQEDIAFFGCEAEIARIRKIVAEGTSADRQIGLYETMISGGSSSDEALKGVVDQLIAETVEDC</sequence>
<dbReference type="RefSeq" id="WP_190291299.1">
    <property type="nucleotide sequence ID" value="NZ_JABFCZ010000010.1"/>
</dbReference>
<dbReference type="InterPro" id="IPR006336">
    <property type="entry name" value="GCS2"/>
</dbReference>
<comment type="function">
    <text evidence="4">ATP-dependent carboxylate-amine ligase which exhibits weak glutamate--cysteine ligase activity.</text>
</comment>
<evidence type="ECO:0000256" key="3">
    <source>
        <dbReference type="ARBA" id="ARBA00022840"/>
    </source>
</evidence>
<organism evidence="5 6">
    <name type="scientific">Roseibium aggregatum</name>
    <dbReference type="NCBI Taxonomy" id="187304"/>
    <lineage>
        <taxon>Bacteria</taxon>
        <taxon>Pseudomonadati</taxon>
        <taxon>Pseudomonadota</taxon>
        <taxon>Alphaproteobacteria</taxon>
        <taxon>Hyphomicrobiales</taxon>
        <taxon>Stappiaceae</taxon>
        <taxon>Roseibium</taxon>
    </lineage>
</organism>
<name>A0A926NSK1_9HYPH</name>
<dbReference type="Pfam" id="PF04107">
    <property type="entry name" value="GCS2"/>
    <property type="match status" value="1"/>
</dbReference>
<dbReference type="PANTHER" id="PTHR36510">
    <property type="entry name" value="GLUTAMATE--CYSTEINE LIGASE 2-RELATED"/>
    <property type="match status" value="1"/>
</dbReference>
<keyword evidence="2 4" id="KW-0547">Nucleotide-binding</keyword>
<keyword evidence="1 4" id="KW-0436">Ligase</keyword>
<dbReference type="HAMAP" id="MF_01609">
    <property type="entry name" value="Glu_cys_ligase_2"/>
    <property type="match status" value="1"/>
</dbReference>
<dbReference type="EMBL" id="JABFCZ010000010">
    <property type="protein sequence ID" value="MBD1546627.1"/>
    <property type="molecule type" value="Genomic_DNA"/>
</dbReference>
<evidence type="ECO:0000256" key="1">
    <source>
        <dbReference type="ARBA" id="ARBA00022598"/>
    </source>
</evidence>
<dbReference type="EC" id="6.3.2.2" evidence="4"/>
<dbReference type="InterPro" id="IPR014746">
    <property type="entry name" value="Gln_synth/guanido_kin_cat_dom"/>
</dbReference>
<dbReference type="NCBIfam" id="TIGR02050">
    <property type="entry name" value="gshA_cyan_rel"/>
    <property type="match status" value="1"/>
</dbReference>
<dbReference type="AlphaFoldDB" id="A0A926NSK1"/>
<keyword evidence="3 4" id="KW-0067">ATP-binding</keyword>